<dbReference type="RefSeq" id="XP_075076819.1">
    <property type="nucleotide sequence ID" value="XM_075220718.1"/>
</dbReference>
<gene>
    <name evidence="2" type="primary">LOC142163432</name>
</gene>
<sequence>MKETQWQPLIDKIVARISSWTARKLPYARRIQLIRAVLFGIQSYWSQMFLIPAKVIKTIEAYCRSFMWLGTNVITKRALISWEKVCKPKSVGGLNILNLKQWNRAAILKLQWDLTSKADRLWIKWVHMAKSTDTKARRQRKCHQANIFAAAGNTKKVEWKAIMLINLARPKAVFSIWLIIQERMLTADRLSKWSMTVDTTCVFCNCQPENHHHLIYNCTIIMEIWNDIFKWMQIQVPANTWSQLICWFVEKAKKKSTEG</sequence>
<reference evidence="1" key="1">
    <citation type="journal article" date="2014" name="Nat. Commun.">
        <title>The tobacco genome sequence and its comparison with those of tomato and potato.</title>
        <authorList>
            <person name="Sierro N."/>
            <person name="Battey J.N."/>
            <person name="Ouadi S."/>
            <person name="Bakaher N."/>
            <person name="Bovet L."/>
            <person name="Willig A."/>
            <person name="Goepfert S."/>
            <person name="Peitsch M.C."/>
            <person name="Ivanov N.V."/>
        </authorList>
    </citation>
    <scope>NUCLEOTIDE SEQUENCE [LARGE SCALE GENOMIC DNA]</scope>
</reference>
<organism evidence="1 2">
    <name type="scientific">Nicotiana tabacum</name>
    <name type="common">Common tobacco</name>
    <dbReference type="NCBI Taxonomy" id="4097"/>
    <lineage>
        <taxon>Eukaryota</taxon>
        <taxon>Viridiplantae</taxon>
        <taxon>Streptophyta</taxon>
        <taxon>Embryophyta</taxon>
        <taxon>Tracheophyta</taxon>
        <taxon>Spermatophyta</taxon>
        <taxon>Magnoliopsida</taxon>
        <taxon>eudicotyledons</taxon>
        <taxon>Gunneridae</taxon>
        <taxon>Pentapetalae</taxon>
        <taxon>asterids</taxon>
        <taxon>lamiids</taxon>
        <taxon>Solanales</taxon>
        <taxon>Solanaceae</taxon>
        <taxon>Nicotianoideae</taxon>
        <taxon>Nicotianeae</taxon>
        <taxon>Nicotiana</taxon>
    </lineage>
</organism>
<proteinExistence type="predicted"/>
<evidence type="ECO:0000313" key="1">
    <source>
        <dbReference type="Proteomes" id="UP000790787"/>
    </source>
</evidence>
<name>A0AC58RVP8_TOBAC</name>
<accession>A0AC58RVP8</accession>
<protein>
    <submittedName>
        <fullName evidence="2">Uncharacterized protein LOC142163432</fullName>
    </submittedName>
</protein>
<reference evidence="2" key="2">
    <citation type="submission" date="2025-08" db="UniProtKB">
        <authorList>
            <consortium name="RefSeq"/>
        </authorList>
    </citation>
    <scope>IDENTIFICATION</scope>
    <source>
        <tissue evidence="2">Leaf</tissue>
    </source>
</reference>
<keyword evidence="1" id="KW-1185">Reference proteome</keyword>
<dbReference type="Proteomes" id="UP000790787">
    <property type="component" value="Chromosome 8"/>
</dbReference>
<evidence type="ECO:0000313" key="2">
    <source>
        <dbReference type="RefSeq" id="XP_075076819.1"/>
    </source>
</evidence>